<feature type="binding site" evidence="5">
    <location>
        <position position="120"/>
    </location>
    <ligand>
        <name>NAD(+)</name>
        <dbReference type="ChEBI" id="CHEBI:57540"/>
    </ligand>
</feature>
<dbReference type="InterPro" id="IPR036291">
    <property type="entry name" value="NAD(P)-bd_dom_sf"/>
</dbReference>
<dbReference type="InterPro" id="IPR020831">
    <property type="entry name" value="GlycerAld/Erythrose_P_DH"/>
</dbReference>
<comment type="similarity">
    <text evidence="1 7">Belongs to the glyceraldehyde-3-phosphate dehydrogenase family.</text>
</comment>
<evidence type="ECO:0000256" key="6">
    <source>
        <dbReference type="PIRSR" id="PIRSR000149-4"/>
    </source>
</evidence>
<evidence type="ECO:0000256" key="2">
    <source>
        <dbReference type="ARBA" id="ARBA00023002"/>
    </source>
</evidence>
<dbReference type="InterPro" id="IPR006424">
    <property type="entry name" value="Glyceraldehyde-3-P_DH_1"/>
</dbReference>
<dbReference type="CDD" id="cd18126">
    <property type="entry name" value="GAPDH_I_C"/>
    <property type="match status" value="1"/>
</dbReference>
<dbReference type="EC" id="1.2.1.-" evidence="8"/>
<dbReference type="AlphaFoldDB" id="A0A1F6NAT0"/>
<dbReference type="NCBIfam" id="TIGR01534">
    <property type="entry name" value="GAPDH-I"/>
    <property type="match status" value="1"/>
</dbReference>
<name>A0A1F6NAT0_9BACT</name>
<keyword evidence="2 8" id="KW-0560">Oxidoreductase</keyword>
<evidence type="ECO:0000256" key="7">
    <source>
        <dbReference type="RuleBase" id="RU000397"/>
    </source>
</evidence>
<organism evidence="10 11">
    <name type="scientific">Candidatus Magasanikbacteria bacterium RIFCSPLOWO2_02_FULL_44_11</name>
    <dbReference type="NCBI Taxonomy" id="1798689"/>
    <lineage>
        <taxon>Bacteria</taxon>
        <taxon>Candidatus Magasanikiibacteriota</taxon>
    </lineage>
</organism>
<feature type="binding site" evidence="5">
    <location>
        <begin position="12"/>
        <end position="13"/>
    </location>
    <ligand>
        <name>NAD(+)</name>
        <dbReference type="ChEBI" id="CHEBI:57540"/>
    </ligand>
</feature>
<dbReference type="PANTHER" id="PTHR43148">
    <property type="entry name" value="GLYCERALDEHYDE-3-PHOSPHATE DEHYDROGENASE 2"/>
    <property type="match status" value="1"/>
</dbReference>
<dbReference type="InterPro" id="IPR020830">
    <property type="entry name" value="GlycerAld_3-P_DH_AS"/>
</dbReference>
<feature type="binding site" evidence="4">
    <location>
        <begin position="152"/>
        <end position="154"/>
    </location>
    <ligand>
        <name>D-glyceraldehyde 3-phosphate</name>
        <dbReference type="ChEBI" id="CHEBI:59776"/>
    </ligand>
</feature>
<feature type="binding site" evidence="5">
    <location>
        <position position="34"/>
    </location>
    <ligand>
        <name>NAD(+)</name>
        <dbReference type="ChEBI" id="CHEBI:57540"/>
    </ligand>
</feature>
<dbReference type="GO" id="GO:0051287">
    <property type="term" value="F:NAD binding"/>
    <property type="evidence" value="ECO:0007669"/>
    <property type="project" value="InterPro"/>
</dbReference>
<evidence type="ECO:0000256" key="4">
    <source>
        <dbReference type="PIRSR" id="PIRSR000149-2"/>
    </source>
</evidence>
<dbReference type="EMBL" id="MFQK01000014">
    <property type="protein sequence ID" value="OGH80961.1"/>
    <property type="molecule type" value="Genomic_DNA"/>
</dbReference>
<dbReference type="STRING" id="1798689.A3I29_03655"/>
<feature type="binding site" evidence="4">
    <location>
        <begin position="211"/>
        <end position="212"/>
    </location>
    <ligand>
        <name>D-glyceraldehyde 3-phosphate</name>
        <dbReference type="ChEBI" id="CHEBI:59776"/>
    </ligand>
</feature>
<dbReference type="FunFam" id="3.30.360.10:FF:000002">
    <property type="entry name" value="Glyceraldehyde-3-phosphate dehydrogenase"/>
    <property type="match status" value="1"/>
</dbReference>
<dbReference type="InterPro" id="IPR020828">
    <property type="entry name" value="GlycerAld_3-P_DH_NAD(P)-bd"/>
</dbReference>
<dbReference type="Pfam" id="PF02800">
    <property type="entry name" value="Gp_dh_C"/>
    <property type="match status" value="1"/>
</dbReference>
<dbReference type="GO" id="GO:0016620">
    <property type="term" value="F:oxidoreductase activity, acting on the aldehyde or oxo group of donors, NAD or NADP as acceptor"/>
    <property type="evidence" value="ECO:0007669"/>
    <property type="project" value="InterPro"/>
</dbReference>
<dbReference type="Gene3D" id="3.30.360.10">
    <property type="entry name" value="Dihydrodipicolinate Reductase, domain 2"/>
    <property type="match status" value="1"/>
</dbReference>
<evidence type="ECO:0000256" key="1">
    <source>
        <dbReference type="ARBA" id="ARBA00007406"/>
    </source>
</evidence>
<evidence type="ECO:0000256" key="5">
    <source>
        <dbReference type="PIRSR" id="PIRSR000149-3"/>
    </source>
</evidence>
<comment type="caution">
    <text evidence="10">The sequence shown here is derived from an EMBL/GenBank/DDBJ whole genome shotgun (WGS) entry which is preliminary data.</text>
</comment>
<feature type="binding site" evidence="5">
    <location>
        <position position="317"/>
    </location>
    <ligand>
        <name>NAD(+)</name>
        <dbReference type="ChEBI" id="CHEBI:57540"/>
    </ligand>
</feature>
<dbReference type="GO" id="GO:0006006">
    <property type="term" value="P:glucose metabolic process"/>
    <property type="evidence" value="ECO:0007669"/>
    <property type="project" value="InterPro"/>
</dbReference>
<dbReference type="SMART" id="SM00846">
    <property type="entry name" value="Gp_dh_N"/>
    <property type="match status" value="1"/>
</dbReference>
<feature type="domain" description="Glyceraldehyde 3-phosphate dehydrogenase NAD(P) binding" evidence="9">
    <location>
        <begin position="3"/>
        <end position="153"/>
    </location>
</feature>
<dbReference type="SUPFAM" id="SSF51735">
    <property type="entry name" value="NAD(P)-binding Rossmann-fold domains"/>
    <property type="match status" value="1"/>
</dbReference>
<dbReference type="PIRSF" id="PIRSF000149">
    <property type="entry name" value="GAP_DH"/>
    <property type="match status" value="1"/>
</dbReference>
<dbReference type="CDD" id="cd05214">
    <property type="entry name" value="GAPDH_I_N"/>
    <property type="match status" value="1"/>
</dbReference>
<proteinExistence type="inferred from homology"/>
<dbReference type="Proteomes" id="UP000178726">
    <property type="component" value="Unassembled WGS sequence"/>
</dbReference>
<evidence type="ECO:0000313" key="11">
    <source>
        <dbReference type="Proteomes" id="UP000178726"/>
    </source>
</evidence>
<keyword evidence="5" id="KW-0547">Nucleotide-binding</keyword>
<dbReference type="InterPro" id="IPR020829">
    <property type="entry name" value="GlycerAld_3-P_DH_cat"/>
</dbReference>
<sequence>MMIYVAINGFGRIGRQSFRAAWDRKKIKIVAINDLTDTKTLAHLLRYDTAYGTWLKEVSYDDKHLIVEGKKIPVFAEKEPNLLPWKKLKVDVVLECTGRFTSQDGAGLHLKAGAKKVIISAPAKGGVVPTYVMAVNSKLVGKEKLKVINNASCTTNCISPVMAVLEEKFGIEKAMMTTVHGYTADQNLQDGPHKDLRRARAAAENIVPTTTGAAVATTEAIPSLHGKFDGLAIRVPVPTVSLSDVTAILLKDATVEQVNNAFVAAAKSPRYKGILDVTNEELVSSDFIGNTHSAIVDLTLTNVIGNNMVKVVAWYDNEAGYANRLVEMAEEFA</sequence>
<feature type="binding site" evidence="4">
    <location>
        <position position="183"/>
    </location>
    <ligand>
        <name>D-glyceraldehyde 3-phosphate</name>
        <dbReference type="ChEBI" id="CHEBI:59776"/>
    </ligand>
</feature>
<dbReference type="Pfam" id="PF00044">
    <property type="entry name" value="Gp_dh_N"/>
    <property type="match status" value="1"/>
</dbReference>
<feature type="active site" description="Nucleophile" evidence="3">
    <location>
        <position position="153"/>
    </location>
</feature>
<reference evidence="10 11" key="1">
    <citation type="journal article" date="2016" name="Nat. Commun.">
        <title>Thousands of microbial genomes shed light on interconnected biogeochemical processes in an aquifer system.</title>
        <authorList>
            <person name="Anantharaman K."/>
            <person name="Brown C.T."/>
            <person name="Hug L.A."/>
            <person name="Sharon I."/>
            <person name="Castelle C.J."/>
            <person name="Probst A.J."/>
            <person name="Thomas B.C."/>
            <person name="Singh A."/>
            <person name="Wilkins M.J."/>
            <person name="Karaoz U."/>
            <person name="Brodie E.L."/>
            <person name="Williams K.H."/>
            <person name="Hubbard S.S."/>
            <person name="Banfield J.F."/>
        </authorList>
    </citation>
    <scope>NUCLEOTIDE SEQUENCE [LARGE SCALE GENOMIC DNA]</scope>
</reference>
<dbReference type="PRINTS" id="PR00078">
    <property type="entry name" value="G3PDHDRGNASE"/>
</dbReference>
<dbReference type="SUPFAM" id="SSF55347">
    <property type="entry name" value="Glyceraldehyde-3-phosphate dehydrogenase-like, C-terminal domain"/>
    <property type="match status" value="1"/>
</dbReference>
<evidence type="ECO:0000256" key="3">
    <source>
        <dbReference type="PIRSR" id="PIRSR000149-1"/>
    </source>
</evidence>
<dbReference type="FunFam" id="3.40.50.720:FF:000001">
    <property type="entry name" value="Glyceraldehyde-3-phosphate dehydrogenase"/>
    <property type="match status" value="1"/>
</dbReference>
<dbReference type="Gene3D" id="3.40.50.720">
    <property type="entry name" value="NAD(P)-binding Rossmann-like Domain"/>
    <property type="match status" value="1"/>
</dbReference>
<feature type="binding site" evidence="4">
    <location>
        <position position="234"/>
    </location>
    <ligand>
        <name>D-glyceraldehyde 3-phosphate</name>
        <dbReference type="ChEBI" id="CHEBI:59776"/>
    </ligand>
</feature>
<feature type="site" description="Activates thiol group during catalysis" evidence="6">
    <location>
        <position position="180"/>
    </location>
</feature>
<gene>
    <name evidence="10" type="ORF">A3I29_03655</name>
</gene>
<keyword evidence="5" id="KW-0520">NAD</keyword>
<dbReference type="GO" id="GO:0050661">
    <property type="term" value="F:NADP binding"/>
    <property type="evidence" value="ECO:0007669"/>
    <property type="project" value="InterPro"/>
</dbReference>
<dbReference type="PROSITE" id="PS00071">
    <property type="entry name" value="GAPDH"/>
    <property type="match status" value="1"/>
</dbReference>
<protein>
    <recommendedName>
        <fullName evidence="8">Glyceraldehyde-3-phosphate dehydrogenase</fullName>
        <ecNumber evidence="8">1.2.1.-</ecNumber>
    </recommendedName>
</protein>
<evidence type="ECO:0000313" key="10">
    <source>
        <dbReference type="EMBL" id="OGH80961.1"/>
    </source>
</evidence>
<accession>A0A1F6NAT0</accession>
<evidence type="ECO:0000259" key="9">
    <source>
        <dbReference type="SMART" id="SM00846"/>
    </source>
</evidence>
<evidence type="ECO:0000256" key="8">
    <source>
        <dbReference type="RuleBase" id="RU361160"/>
    </source>
</evidence>